<dbReference type="RefSeq" id="WP_213555313.1">
    <property type="nucleotide sequence ID" value="NZ_JBHXAJ010000006.1"/>
</dbReference>
<dbReference type="Proteomes" id="UP000683310">
    <property type="component" value="Chromosome"/>
</dbReference>
<dbReference type="EMBL" id="CP074371">
    <property type="protein sequence ID" value="QVI19280.1"/>
    <property type="molecule type" value="Genomic_DNA"/>
</dbReference>
<reference evidence="1 2" key="1">
    <citation type="submission" date="2021-04" db="EMBL/GenBank/DDBJ databases">
        <title>Nocardia tengchongensis.</title>
        <authorList>
            <person name="Zhuang k."/>
            <person name="Ran Y."/>
            <person name="Li W."/>
        </authorList>
    </citation>
    <scope>NUCLEOTIDE SEQUENCE [LARGE SCALE GENOMIC DNA]</scope>
    <source>
        <strain evidence="1 2">CFH S0057</strain>
    </source>
</reference>
<protein>
    <submittedName>
        <fullName evidence="1">Uncharacterized protein</fullName>
    </submittedName>
</protein>
<evidence type="ECO:0000313" key="2">
    <source>
        <dbReference type="Proteomes" id="UP000683310"/>
    </source>
</evidence>
<proteinExistence type="predicted"/>
<gene>
    <name evidence="1" type="ORF">KHQ06_22975</name>
</gene>
<sequence length="140" mass="14927">MSHTTEKTEPAQPSPDTVLAVGGWSRHARVLALASNGAVAFALVDTNGDGVEVNLEELYLGEDDAWHAGMSLGAGEFIALRGRDSAYVLGFGENPDGVGWAYGRADRAGAAQVTMDGRTIPITIAESLWWVWVQPVDESR</sequence>
<evidence type="ECO:0000313" key="1">
    <source>
        <dbReference type="EMBL" id="QVI19280.1"/>
    </source>
</evidence>
<organism evidence="1 2">
    <name type="scientific">Nocardia tengchongensis</name>
    <dbReference type="NCBI Taxonomy" id="2055889"/>
    <lineage>
        <taxon>Bacteria</taxon>
        <taxon>Bacillati</taxon>
        <taxon>Actinomycetota</taxon>
        <taxon>Actinomycetes</taxon>
        <taxon>Mycobacteriales</taxon>
        <taxon>Nocardiaceae</taxon>
        <taxon>Nocardia</taxon>
    </lineage>
</organism>
<name>A0ABX8CHA7_9NOCA</name>
<keyword evidence="2" id="KW-1185">Reference proteome</keyword>
<accession>A0ABX8CHA7</accession>